<keyword evidence="9" id="KW-0539">Nucleus</keyword>
<feature type="region of interest" description="Disordered" evidence="11">
    <location>
        <begin position="100"/>
        <end position="144"/>
    </location>
</feature>
<dbReference type="OrthoDB" id="3269380at2759"/>
<dbReference type="InterPro" id="IPR051580">
    <property type="entry name" value="ZnF-Chromatin_assoc"/>
</dbReference>
<proteinExistence type="predicted"/>
<organism evidence="13 14">
    <name type="scientific">Gomphillus americanus</name>
    <dbReference type="NCBI Taxonomy" id="1940652"/>
    <lineage>
        <taxon>Eukaryota</taxon>
        <taxon>Fungi</taxon>
        <taxon>Dikarya</taxon>
        <taxon>Ascomycota</taxon>
        <taxon>Pezizomycotina</taxon>
        <taxon>Lecanoromycetes</taxon>
        <taxon>OSLEUM clade</taxon>
        <taxon>Ostropomycetidae</taxon>
        <taxon>Ostropales</taxon>
        <taxon>Graphidaceae</taxon>
        <taxon>Gomphilloideae</taxon>
        <taxon>Gomphillus</taxon>
    </lineage>
</organism>
<dbReference type="AlphaFoldDB" id="A0A8H3FNF7"/>
<dbReference type="EMBL" id="CAJPDQ010000032">
    <property type="protein sequence ID" value="CAF9929261.1"/>
    <property type="molecule type" value="Genomic_DNA"/>
</dbReference>
<evidence type="ECO:0000256" key="9">
    <source>
        <dbReference type="ARBA" id="ARBA00023242"/>
    </source>
</evidence>
<protein>
    <recommendedName>
        <fullName evidence="12">C2H2-type domain-containing protein</fullName>
    </recommendedName>
</protein>
<dbReference type="GO" id="GO:0003677">
    <property type="term" value="F:DNA binding"/>
    <property type="evidence" value="ECO:0007669"/>
    <property type="project" value="UniProtKB-KW"/>
</dbReference>
<comment type="subcellular location">
    <subcellularLocation>
        <location evidence="1">Nucleus</location>
    </subcellularLocation>
</comment>
<dbReference type="Gene3D" id="3.30.160.60">
    <property type="entry name" value="Classic Zinc Finger"/>
    <property type="match status" value="2"/>
</dbReference>
<keyword evidence="3" id="KW-0677">Repeat</keyword>
<evidence type="ECO:0000313" key="13">
    <source>
        <dbReference type="EMBL" id="CAF9929261.1"/>
    </source>
</evidence>
<keyword evidence="6" id="KW-0805">Transcription regulation</keyword>
<dbReference type="GO" id="GO:0008270">
    <property type="term" value="F:zinc ion binding"/>
    <property type="evidence" value="ECO:0007669"/>
    <property type="project" value="UniProtKB-KW"/>
</dbReference>
<dbReference type="PANTHER" id="PTHR23057">
    <property type="entry name" value="JUXTAPOSED WITH ANOTHER ZINC FINGER PROTEIN 1"/>
    <property type="match status" value="1"/>
</dbReference>
<dbReference type="PANTHER" id="PTHR23057:SF0">
    <property type="entry name" value="JUXTAPOSED WITH ANOTHER ZINC FINGER PROTEIN 1"/>
    <property type="match status" value="1"/>
</dbReference>
<keyword evidence="5" id="KW-0862">Zinc</keyword>
<dbReference type="PROSITE" id="PS00028">
    <property type="entry name" value="ZINC_FINGER_C2H2_1"/>
    <property type="match status" value="1"/>
</dbReference>
<reference evidence="13" key="1">
    <citation type="submission" date="2021-03" db="EMBL/GenBank/DDBJ databases">
        <authorList>
            <person name="Tagirdzhanova G."/>
        </authorList>
    </citation>
    <scope>NUCLEOTIDE SEQUENCE</scope>
</reference>
<keyword evidence="8" id="KW-0804">Transcription</keyword>
<evidence type="ECO:0000256" key="11">
    <source>
        <dbReference type="SAM" id="MobiDB-lite"/>
    </source>
</evidence>
<dbReference type="InterPro" id="IPR013087">
    <property type="entry name" value="Znf_C2H2_type"/>
</dbReference>
<evidence type="ECO:0000256" key="2">
    <source>
        <dbReference type="ARBA" id="ARBA00022723"/>
    </source>
</evidence>
<evidence type="ECO:0000256" key="3">
    <source>
        <dbReference type="ARBA" id="ARBA00022737"/>
    </source>
</evidence>
<dbReference type="PROSITE" id="PS50157">
    <property type="entry name" value="ZINC_FINGER_C2H2_2"/>
    <property type="match status" value="2"/>
</dbReference>
<keyword evidence="14" id="KW-1185">Reference proteome</keyword>
<feature type="domain" description="C2H2-type" evidence="12">
    <location>
        <begin position="426"/>
        <end position="453"/>
    </location>
</feature>
<keyword evidence="2" id="KW-0479">Metal-binding</keyword>
<accession>A0A8H3FNF7</accession>
<dbReference type="FunFam" id="3.30.160.60:FF:000322">
    <property type="entry name" value="GDNF-inducible zinc finger protein 1"/>
    <property type="match status" value="1"/>
</dbReference>
<dbReference type="Proteomes" id="UP000664169">
    <property type="component" value="Unassembled WGS sequence"/>
</dbReference>
<feature type="compositionally biased region" description="Polar residues" evidence="11">
    <location>
        <begin position="215"/>
        <end position="224"/>
    </location>
</feature>
<name>A0A8H3FNF7_9LECA</name>
<feature type="compositionally biased region" description="Low complexity" evidence="11">
    <location>
        <begin position="107"/>
        <end position="144"/>
    </location>
</feature>
<dbReference type="SMART" id="SM00355">
    <property type="entry name" value="ZnF_C2H2"/>
    <property type="match status" value="3"/>
</dbReference>
<evidence type="ECO:0000313" key="14">
    <source>
        <dbReference type="Proteomes" id="UP000664169"/>
    </source>
</evidence>
<evidence type="ECO:0000256" key="7">
    <source>
        <dbReference type="ARBA" id="ARBA00023125"/>
    </source>
</evidence>
<feature type="compositionally biased region" description="Polar residues" evidence="11">
    <location>
        <begin position="236"/>
        <end position="266"/>
    </location>
</feature>
<dbReference type="SUPFAM" id="SSF57667">
    <property type="entry name" value="beta-beta-alpha zinc fingers"/>
    <property type="match status" value="1"/>
</dbReference>
<evidence type="ECO:0000256" key="6">
    <source>
        <dbReference type="ARBA" id="ARBA00023015"/>
    </source>
</evidence>
<evidence type="ECO:0000259" key="12">
    <source>
        <dbReference type="PROSITE" id="PS50157"/>
    </source>
</evidence>
<evidence type="ECO:0000256" key="8">
    <source>
        <dbReference type="ARBA" id="ARBA00023163"/>
    </source>
</evidence>
<evidence type="ECO:0000256" key="1">
    <source>
        <dbReference type="ARBA" id="ARBA00004123"/>
    </source>
</evidence>
<gene>
    <name evidence="13" type="ORF">GOMPHAMPRED_005351</name>
</gene>
<dbReference type="GO" id="GO:0005634">
    <property type="term" value="C:nucleus"/>
    <property type="evidence" value="ECO:0007669"/>
    <property type="project" value="UniProtKB-SubCell"/>
</dbReference>
<sequence>MAMPISTGKSIPRRESQAGSMMNGLSYGGFSMSSWIHDDIQMGSSPGLSAGFRSPSFHSSSYLPKLESSFMKDFYCCGIVLPSLHDLLAHYEQVHASQPPPMTTGLAAPSTSVTAPSAASSSTQPSSSTAQINQMGRQQQQQTYIPKQQYAPTDMEVLGDLEMDETLNNFDTTYGTGMPTTHFEPQNGQFSRNGLPPLDMTVIPNPLQNFQGIRQAQHSSTPTTPIAGKSAAPWGNNPTVSSVNTPTLSANPRHQQFKTTPDSSAPGTPGELDPELLGHLGSMSMNQPFGGFGNADAGQLYIDNPAKQLFAANGGETSSQSVHQRLGNLQYTADSDLAKRIREQQKKAGLGDTMNVPAGEEPKPFRCPVIGCEKAYKNQNGLKYHKSHGHNSQTLHENTDGTYSIVDPQTLNPYPGTMGMEKEKPYKCDNCGKRYKNLNGLKYHKQHSPPCNPELKGGIGMPINVSAANANVAGAGLSNLGEEM</sequence>
<evidence type="ECO:0000256" key="4">
    <source>
        <dbReference type="ARBA" id="ARBA00022771"/>
    </source>
</evidence>
<dbReference type="InterPro" id="IPR036236">
    <property type="entry name" value="Znf_C2H2_sf"/>
</dbReference>
<feature type="region of interest" description="Disordered" evidence="11">
    <location>
        <begin position="215"/>
        <end position="282"/>
    </location>
</feature>
<evidence type="ECO:0000256" key="5">
    <source>
        <dbReference type="ARBA" id="ARBA00022833"/>
    </source>
</evidence>
<keyword evidence="7" id="KW-0238">DNA-binding</keyword>
<evidence type="ECO:0000256" key="10">
    <source>
        <dbReference type="PROSITE-ProRule" id="PRU00042"/>
    </source>
</evidence>
<feature type="domain" description="C2H2-type" evidence="12">
    <location>
        <begin position="365"/>
        <end position="395"/>
    </location>
</feature>
<keyword evidence="4 10" id="KW-0863">Zinc-finger</keyword>
<comment type="caution">
    <text evidence="13">The sequence shown here is derived from an EMBL/GenBank/DDBJ whole genome shotgun (WGS) entry which is preliminary data.</text>
</comment>